<protein>
    <submittedName>
        <fullName evidence="3">Uncharacterized protein</fullName>
    </submittedName>
</protein>
<gene>
    <name evidence="2" type="ORF">EDS130_LOCUS20526</name>
    <name evidence="3" type="ORF">XAT740_LOCUS20747</name>
</gene>
<evidence type="ECO:0000256" key="1">
    <source>
        <dbReference type="SAM" id="Phobius"/>
    </source>
</evidence>
<reference evidence="3" key="1">
    <citation type="submission" date="2021-02" db="EMBL/GenBank/DDBJ databases">
        <authorList>
            <person name="Nowell W R."/>
        </authorList>
    </citation>
    <scope>NUCLEOTIDE SEQUENCE</scope>
</reference>
<name>A0A814SNM0_ADIRI</name>
<feature type="transmembrane region" description="Helical" evidence="1">
    <location>
        <begin position="106"/>
        <end position="135"/>
    </location>
</feature>
<feature type="transmembrane region" description="Helical" evidence="1">
    <location>
        <begin position="65"/>
        <end position="86"/>
    </location>
</feature>
<dbReference type="AlphaFoldDB" id="A0A814SNM0"/>
<keyword evidence="1" id="KW-0472">Membrane</keyword>
<evidence type="ECO:0000313" key="4">
    <source>
        <dbReference type="Proteomes" id="UP000663828"/>
    </source>
</evidence>
<dbReference type="OrthoDB" id="10431934at2759"/>
<accession>A0A814SNM0</accession>
<comment type="caution">
    <text evidence="3">The sequence shown here is derived from an EMBL/GenBank/DDBJ whole genome shotgun (WGS) entry which is preliminary data.</text>
</comment>
<keyword evidence="1" id="KW-0812">Transmembrane</keyword>
<keyword evidence="4" id="KW-1185">Reference proteome</keyword>
<dbReference type="EMBL" id="CAJNOJ010000101">
    <property type="protein sequence ID" value="CAF1111303.1"/>
    <property type="molecule type" value="Genomic_DNA"/>
</dbReference>
<organism evidence="3 4">
    <name type="scientific">Adineta ricciae</name>
    <name type="common">Rotifer</name>
    <dbReference type="NCBI Taxonomy" id="249248"/>
    <lineage>
        <taxon>Eukaryota</taxon>
        <taxon>Metazoa</taxon>
        <taxon>Spiralia</taxon>
        <taxon>Gnathifera</taxon>
        <taxon>Rotifera</taxon>
        <taxon>Eurotatoria</taxon>
        <taxon>Bdelloidea</taxon>
        <taxon>Adinetida</taxon>
        <taxon>Adinetidae</taxon>
        <taxon>Adineta</taxon>
    </lineage>
</organism>
<dbReference type="Proteomes" id="UP000663852">
    <property type="component" value="Unassembled WGS sequence"/>
</dbReference>
<sequence>MRQQIRQHEGVVPNSIQIQGFEYDERELSLSTSIISLDDDYLSKDILDDLDRIYTHRSHQRCMTLTYLTLLTMTLAVVSWMFYWLWYNHCEKLLAIERKNPLTCKFVFPFQVLIFIFLGSSAIFFILMIIAWFVFACRNPLDRIRTNFIAFRLEGVAWQNQLDCYFKQHSRCLDFVRRKRLLDRNFGYIILSLHGILFDELFLQTSREKMIINGQFLERERILKLECKKNDLLIHLSEELISRNIIEELQRTLKIPINSHSIGPTRFSY</sequence>
<proteinExistence type="predicted"/>
<dbReference type="Proteomes" id="UP000663828">
    <property type="component" value="Unassembled WGS sequence"/>
</dbReference>
<evidence type="ECO:0000313" key="2">
    <source>
        <dbReference type="EMBL" id="CAF1111303.1"/>
    </source>
</evidence>
<evidence type="ECO:0000313" key="3">
    <source>
        <dbReference type="EMBL" id="CAF1147156.1"/>
    </source>
</evidence>
<keyword evidence="1" id="KW-1133">Transmembrane helix</keyword>
<dbReference type="EMBL" id="CAJNOR010001460">
    <property type="protein sequence ID" value="CAF1147156.1"/>
    <property type="molecule type" value="Genomic_DNA"/>
</dbReference>